<keyword evidence="3" id="KW-1185">Reference proteome</keyword>
<dbReference type="EMBL" id="WXEX01000006">
    <property type="protein sequence ID" value="MZP43006.1"/>
    <property type="molecule type" value="Genomic_DNA"/>
</dbReference>
<organism evidence="2 3">
    <name type="scientific">Heliomicrobium gestii</name>
    <name type="common">Heliobacterium gestii</name>
    <dbReference type="NCBI Taxonomy" id="2699"/>
    <lineage>
        <taxon>Bacteria</taxon>
        <taxon>Bacillati</taxon>
        <taxon>Bacillota</taxon>
        <taxon>Clostridia</taxon>
        <taxon>Eubacteriales</taxon>
        <taxon>Heliobacteriaceae</taxon>
        <taxon>Heliomicrobium</taxon>
    </lineage>
</organism>
<evidence type="ECO:0000313" key="2">
    <source>
        <dbReference type="EMBL" id="MZP43006.1"/>
    </source>
</evidence>
<evidence type="ECO:0000313" key="3">
    <source>
        <dbReference type="Proteomes" id="UP000471031"/>
    </source>
</evidence>
<sequence length="173" mass="18792">MNESTEKWCLLIRAVSFQQIDKIVPALVQEYPGMKLAILTHAHGRDMAAGYGEVDEVLVYPEVGSFDPAKVPEAVRSRRWDTVVAPVANVSGSGFYNVLRFSLAIPARQHVQINLPGQLSPLTSAGLMATGARNGAFTLLAALAAALLWLPWLIVFSLMALFVPHKREELGPG</sequence>
<evidence type="ECO:0000256" key="1">
    <source>
        <dbReference type="SAM" id="Phobius"/>
    </source>
</evidence>
<keyword evidence="1" id="KW-1133">Transmembrane helix</keyword>
<gene>
    <name evidence="2" type="ORF">GTO89_08155</name>
</gene>
<feature type="transmembrane region" description="Helical" evidence="1">
    <location>
        <begin position="137"/>
        <end position="163"/>
    </location>
</feature>
<name>A0A845LJF5_HELGE</name>
<keyword evidence="1" id="KW-0812">Transmembrane</keyword>
<dbReference type="RefSeq" id="WP_161261584.1">
    <property type="nucleotide sequence ID" value="NZ_JAFBDC010000005.1"/>
</dbReference>
<dbReference type="AlphaFoldDB" id="A0A845LJF5"/>
<dbReference type="OrthoDB" id="1931716at2"/>
<proteinExistence type="predicted"/>
<keyword evidence="1" id="KW-0472">Membrane</keyword>
<dbReference type="Proteomes" id="UP000471031">
    <property type="component" value="Unassembled WGS sequence"/>
</dbReference>
<reference evidence="2 3" key="1">
    <citation type="submission" date="2020-01" db="EMBL/GenBank/DDBJ databases">
        <title>Whole genome sequence of Heliobacterium gestii DSM 11169.</title>
        <authorList>
            <person name="Kyndt J.A."/>
            <person name="Meyer T.E."/>
        </authorList>
    </citation>
    <scope>NUCLEOTIDE SEQUENCE [LARGE SCALE GENOMIC DNA]</scope>
    <source>
        <strain evidence="2 3">DSM 11169</strain>
    </source>
</reference>
<comment type="caution">
    <text evidence="2">The sequence shown here is derived from an EMBL/GenBank/DDBJ whole genome shotgun (WGS) entry which is preliminary data.</text>
</comment>
<accession>A0A845LJF5</accession>
<protein>
    <submittedName>
        <fullName evidence="2">Uncharacterized protein</fullName>
    </submittedName>
</protein>